<dbReference type="Proteomes" id="UP001153620">
    <property type="component" value="Chromosome 4"/>
</dbReference>
<evidence type="ECO:0000259" key="15">
    <source>
        <dbReference type="Pfam" id="PF08543"/>
    </source>
</evidence>
<dbReference type="GO" id="GO:0009443">
    <property type="term" value="P:pyridoxal 5'-phosphate salvage"/>
    <property type="evidence" value="ECO:0007669"/>
    <property type="project" value="InterPro"/>
</dbReference>
<evidence type="ECO:0000256" key="11">
    <source>
        <dbReference type="ARBA" id="ARBA00032808"/>
    </source>
</evidence>
<dbReference type="PANTHER" id="PTHR10534">
    <property type="entry name" value="PYRIDOXAL KINASE"/>
    <property type="match status" value="1"/>
</dbReference>
<dbReference type="SUPFAM" id="SSF53613">
    <property type="entry name" value="Ribokinase-like"/>
    <property type="match status" value="1"/>
</dbReference>
<evidence type="ECO:0000256" key="10">
    <source>
        <dbReference type="ARBA" id="ARBA00022840"/>
    </source>
</evidence>
<gene>
    <name evidence="16" type="ORF">CHIRRI_LOCUS13159</name>
</gene>
<evidence type="ECO:0000256" key="8">
    <source>
        <dbReference type="ARBA" id="ARBA00022741"/>
    </source>
</evidence>
<dbReference type="GO" id="GO:0005829">
    <property type="term" value="C:cytosol"/>
    <property type="evidence" value="ECO:0007669"/>
    <property type="project" value="TreeGrafter"/>
</dbReference>
<dbReference type="PANTHER" id="PTHR10534:SF2">
    <property type="entry name" value="PYRIDOXAL KINASE"/>
    <property type="match status" value="1"/>
</dbReference>
<reference evidence="16" key="1">
    <citation type="submission" date="2022-01" db="EMBL/GenBank/DDBJ databases">
        <authorList>
            <person name="King R."/>
        </authorList>
    </citation>
    <scope>NUCLEOTIDE SEQUENCE</scope>
</reference>
<evidence type="ECO:0000256" key="14">
    <source>
        <dbReference type="ARBA" id="ARBA00048524"/>
    </source>
</evidence>
<keyword evidence="8" id="KW-0547">Nucleotide-binding</keyword>
<evidence type="ECO:0000256" key="1">
    <source>
        <dbReference type="ARBA" id="ARBA00004750"/>
    </source>
</evidence>
<evidence type="ECO:0000256" key="9">
    <source>
        <dbReference type="ARBA" id="ARBA00022777"/>
    </source>
</evidence>
<protein>
    <recommendedName>
        <fullName evidence="6">Pyridoxal kinase</fullName>
        <ecNumber evidence="5">2.7.1.35</ecNumber>
    </recommendedName>
    <alternativeName>
        <fullName evidence="11">Pyridoxine kinase</fullName>
    </alternativeName>
</protein>
<comment type="catalytic activity">
    <reaction evidence="14">
        <text>pyridoxine + ATP = pyridoxine 5'-phosphate + ADP + H(+)</text>
        <dbReference type="Rhea" id="RHEA:25108"/>
        <dbReference type="ChEBI" id="CHEBI:15378"/>
        <dbReference type="ChEBI" id="CHEBI:16709"/>
        <dbReference type="ChEBI" id="CHEBI:30616"/>
        <dbReference type="ChEBI" id="CHEBI:58589"/>
        <dbReference type="ChEBI" id="CHEBI:456216"/>
        <dbReference type="EC" id="2.7.1.35"/>
    </reaction>
    <physiologicalReaction direction="left-to-right" evidence="14">
        <dbReference type="Rhea" id="RHEA:25109"/>
    </physiologicalReaction>
</comment>
<keyword evidence="10" id="KW-0067">ATP-binding</keyword>
<comment type="catalytic activity">
    <reaction evidence="12">
        <text>pyridoxamine + ATP = pyridoxamine 5'-phosphate + ADP + H(+)</text>
        <dbReference type="Rhea" id="RHEA:25104"/>
        <dbReference type="ChEBI" id="CHEBI:15378"/>
        <dbReference type="ChEBI" id="CHEBI:30616"/>
        <dbReference type="ChEBI" id="CHEBI:57761"/>
        <dbReference type="ChEBI" id="CHEBI:58451"/>
        <dbReference type="ChEBI" id="CHEBI:456216"/>
        <dbReference type="EC" id="2.7.1.35"/>
    </reaction>
    <physiologicalReaction direction="left-to-right" evidence="12">
        <dbReference type="Rhea" id="RHEA:25105"/>
    </physiologicalReaction>
</comment>
<dbReference type="AlphaFoldDB" id="A0A9N9S699"/>
<dbReference type="OrthoDB" id="3689at2759"/>
<dbReference type="Pfam" id="PF08543">
    <property type="entry name" value="Phos_pyr_kin"/>
    <property type="match status" value="1"/>
</dbReference>
<organism evidence="16 17">
    <name type="scientific">Chironomus riparius</name>
    <dbReference type="NCBI Taxonomy" id="315576"/>
    <lineage>
        <taxon>Eukaryota</taxon>
        <taxon>Metazoa</taxon>
        <taxon>Ecdysozoa</taxon>
        <taxon>Arthropoda</taxon>
        <taxon>Hexapoda</taxon>
        <taxon>Insecta</taxon>
        <taxon>Pterygota</taxon>
        <taxon>Neoptera</taxon>
        <taxon>Endopterygota</taxon>
        <taxon>Diptera</taxon>
        <taxon>Nematocera</taxon>
        <taxon>Chironomoidea</taxon>
        <taxon>Chironomidae</taxon>
        <taxon>Chironominae</taxon>
        <taxon>Chironomus</taxon>
    </lineage>
</organism>
<dbReference type="GO" id="GO:0008478">
    <property type="term" value="F:pyridoxal kinase activity"/>
    <property type="evidence" value="ECO:0007669"/>
    <property type="project" value="UniProtKB-EC"/>
</dbReference>
<name>A0A9N9S699_9DIPT</name>
<keyword evidence="9" id="KW-0418">Kinase</keyword>
<dbReference type="EMBL" id="OU895880">
    <property type="protein sequence ID" value="CAG9810343.1"/>
    <property type="molecule type" value="Genomic_DNA"/>
</dbReference>
<dbReference type="CDD" id="cd01173">
    <property type="entry name" value="pyridoxal_pyridoxamine_kinase"/>
    <property type="match status" value="1"/>
</dbReference>
<sequence length="305" mass="34132">MSRESRVLSIQSHVVHGYCGNKSAVFPLQLLGIDVDFINSVQLSNHTGYATIKGQTLSENDLKELFDGLTANNLHTIYTHLLTGYVRNDDFLREISKIIKALRAVNPDMIYVCDPVMGDAGKMYVPESLLPIFRDEIVPLCDICTPNQFEVELLTEQKINNEEDAWKGMQWFHEKGVKTVVLSSSDIGGPDVLIALLSTKKSSEQYEKFKIVIPIQGPIFLTGTGDLFAALFLAHSTRLPNDLKTAFEQTIASVQSVIKVTIDSMPEEIRSGKVKPNAQQRELKIIQSKKHIEDPVIELHALRID</sequence>
<evidence type="ECO:0000313" key="16">
    <source>
        <dbReference type="EMBL" id="CAG9810343.1"/>
    </source>
</evidence>
<dbReference type="Gene3D" id="3.40.1190.20">
    <property type="match status" value="1"/>
</dbReference>
<evidence type="ECO:0000256" key="2">
    <source>
        <dbReference type="ARBA" id="ARBA00004835"/>
    </source>
</evidence>
<comment type="pathway">
    <text evidence="3">Cofactor metabolism; pyridoxal 5'-phosphate salvage; pyridoxal 5'-phosphate from pyridoxal: step 1/1.</text>
</comment>
<accession>A0A9N9S699</accession>
<evidence type="ECO:0000256" key="6">
    <source>
        <dbReference type="ARBA" id="ARBA00018134"/>
    </source>
</evidence>
<dbReference type="NCBIfam" id="TIGR00687">
    <property type="entry name" value="pyridox_kin"/>
    <property type="match status" value="1"/>
</dbReference>
<evidence type="ECO:0000313" key="17">
    <source>
        <dbReference type="Proteomes" id="UP001153620"/>
    </source>
</evidence>
<dbReference type="EC" id="2.7.1.35" evidence="5"/>
<dbReference type="InterPro" id="IPR029056">
    <property type="entry name" value="Ribokinase-like"/>
</dbReference>
<comment type="pathway">
    <text evidence="2">Cofactor metabolism; pyridoxal 5'-phosphate salvage; pyridoxine 5'-phosphate from pyridoxine: step 1/1.</text>
</comment>
<dbReference type="GO" id="GO:0005524">
    <property type="term" value="F:ATP binding"/>
    <property type="evidence" value="ECO:0007669"/>
    <property type="project" value="UniProtKB-KW"/>
</dbReference>
<evidence type="ECO:0000256" key="13">
    <source>
        <dbReference type="ARBA" id="ARBA00047377"/>
    </source>
</evidence>
<dbReference type="InterPro" id="IPR013749">
    <property type="entry name" value="PM/HMP-P_kinase-1"/>
</dbReference>
<comment type="catalytic activity">
    <reaction evidence="13">
        <text>pyridoxal + ATP = pyridoxal 5'-phosphate + ADP + H(+)</text>
        <dbReference type="Rhea" id="RHEA:10224"/>
        <dbReference type="ChEBI" id="CHEBI:15378"/>
        <dbReference type="ChEBI" id="CHEBI:17310"/>
        <dbReference type="ChEBI" id="CHEBI:30616"/>
        <dbReference type="ChEBI" id="CHEBI:456216"/>
        <dbReference type="ChEBI" id="CHEBI:597326"/>
        <dbReference type="EC" id="2.7.1.35"/>
    </reaction>
    <physiologicalReaction direction="left-to-right" evidence="13">
        <dbReference type="Rhea" id="RHEA:10225"/>
    </physiologicalReaction>
</comment>
<comment type="pathway">
    <text evidence="1">Cofactor metabolism; pyridoxal 5'-phosphate salvage; pyridoxamine 5'-phosphate from pyridoxamine: step 1/1.</text>
</comment>
<evidence type="ECO:0000256" key="3">
    <source>
        <dbReference type="ARBA" id="ARBA00005210"/>
    </source>
</evidence>
<evidence type="ECO:0000256" key="5">
    <source>
        <dbReference type="ARBA" id="ARBA00012104"/>
    </source>
</evidence>
<proteinExistence type="inferred from homology"/>
<dbReference type="InterPro" id="IPR004625">
    <property type="entry name" value="PyrdxlKinase"/>
</dbReference>
<comment type="similarity">
    <text evidence="4">Belongs to the pyridoxine kinase family.</text>
</comment>
<keyword evidence="7" id="KW-0808">Transferase</keyword>
<evidence type="ECO:0000256" key="7">
    <source>
        <dbReference type="ARBA" id="ARBA00022679"/>
    </source>
</evidence>
<reference evidence="16" key="2">
    <citation type="submission" date="2022-10" db="EMBL/GenBank/DDBJ databases">
        <authorList>
            <consortium name="ENA_rothamsted_submissions"/>
            <consortium name="culmorum"/>
            <person name="King R."/>
        </authorList>
    </citation>
    <scope>NUCLEOTIDE SEQUENCE</scope>
</reference>
<evidence type="ECO:0000256" key="12">
    <source>
        <dbReference type="ARBA" id="ARBA00047310"/>
    </source>
</evidence>
<feature type="domain" description="Pyridoxamine kinase/Phosphomethylpyrimidine kinase" evidence="15">
    <location>
        <begin position="95"/>
        <end position="261"/>
    </location>
</feature>
<evidence type="ECO:0000256" key="4">
    <source>
        <dbReference type="ARBA" id="ARBA00008805"/>
    </source>
</evidence>
<keyword evidence="17" id="KW-1185">Reference proteome</keyword>